<accession>A0A2P9HKK5</accession>
<organism evidence="1 2">
    <name type="scientific">Ochrobactrum soli</name>
    <dbReference type="NCBI Taxonomy" id="2448455"/>
    <lineage>
        <taxon>Bacteria</taxon>
        <taxon>Pseudomonadati</taxon>
        <taxon>Pseudomonadota</taxon>
        <taxon>Alphaproteobacteria</taxon>
        <taxon>Hyphomicrobiales</taxon>
        <taxon>Brucellaceae</taxon>
        <taxon>Brucella/Ochrobactrum group</taxon>
        <taxon>Ochrobactrum</taxon>
    </lineage>
</organism>
<evidence type="ECO:0000313" key="2">
    <source>
        <dbReference type="Proteomes" id="UP000246073"/>
    </source>
</evidence>
<dbReference type="Proteomes" id="UP000246073">
    <property type="component" value="Unassembled WGS sequence"/>
</dbReference>
<dbReference type="EMBL" id="OOFM01000005">
    <property type="protein sequence ID" value="SPL64523.1"/>
    <property type="molecule type" value="Genomic_DNA"/>
</dbReference>
<dbReference type="AlphaFoldDB" id="A0A2P9HKK5"/>
<reference evidence="2" key="1">
    <citation type="submission" date="2017-12" db="EMBL/GenBank/DDBJ databases">
        <authorList>
            <person name="Diaz M."/>
        </authorList>
    </citation>
    <scope>NUCLEOTIDE SEQUENCE [LARGE SCALE GENOMIC DNA]</scope>
    <source>
        <strain evidence="2">FI11154</strain>
    </source>
</reference>
<name>A0A2P9HKK5_9HYPH</name>
<evidence type="ECO:0000313" key="1">
    <source>
        <dbReference type="EMBL" id="SPL64523.1"/>
    </source>
</evidence>
<gene>
    <name evidence="1" type="ORF">OHAE_390</name>
</gene>
<protein>
    <submittedName>
        <fullName evidence="1">Uncharacterized protein</fullName>
    </submittedName>
</protein>
<sequence>MIVSAILPFWLHLLDPDQCCFNKTWQIARDRAMDLNGQKR</sequence>
<proteinExistence type="predicted"/>